<accession>A0A495E8K2</accession>
<dbReference type="RefSeq" id="WP_121067919.1">
    <property type="nucleotide sequence ID" value="NZ_RBIQ01000009.1"/>
</dbReference>
<feature type="repeat" description="ANK" evidence="1">
    <location>
        <begin position="99"/>
        <end position="131"/>
    </location>
</feature>
<organism evidence="3 4">
    <name type="scientific">Maribacter vaceletii</name>
    <dbReference type="NCBI Taxonomy" id="1206816"/>
    <lineage>
        <taxon>Bacteria</taxon>
        <taxon>Pseudomonadati</taxon>
        <taxon>Bacteroidota</taxon>
        <taxon>Flavobacteriia</taxon>
        <taxon>Flavobacteriales</taxon>
        <taxon>Flavobacteriaceae</taxon>
        <taxon>Maribacter</taxon>
    </lineage>
</organism>
<evidence type="ECO:0000256" key="2">
    <source>
        <dbReference type="SAM" id="SignalP"/>
    </source>
</evidence>
<dbReference type="PANTHER" id="PTHR44207">
    <property type="entry name" value="SURFACE ANTIGEN BSPA-LIKE-RELATED"/>
    <property type="match status" value="1"/>
</dbReference>
<keyword evidence="2" id="KW-0732">Signal</keyword>
<dbReference type="Proteomes" id="UP000269412">
    <property type="component" value="Unassembled WGS sequence"/>
</dbReference>
<reference evidence="3 4" key="1">
    <citation type="submission" date="2018-10" db="EMBL/GenBank/DDBJ databases">
        <title>Genomic Encyclopedia of Archaeal and Bacterial Type Strains, Phase II (KMG-II): from individual species to whole genera.</title>
        <authorList>
            <person name="Goeker M."/>
        </authorList>
    </citation>
    <scope>NUCLEOTIDE SEQUENCE [LARGE SCALE GENOMIC DNA]</scope>
    <source>
        <strain evidence="3 4">DSM 25230</strain>
    </source>
</reference>
<dbReference type="Pfam" id="PF13637">
    <property type="entry name" value="Ank_4"/>
    <property type="match status" value="1"/>
</dbReference>
<protein>
    <submittedName>
        <fullName evidence="3">Ankyrin repeat protein</fullName>
    </submittedName>
</protein>
<feature type="repeat" description="ANK" evidence="1">
    <location>
        <begin position="337"/>
        <end position="369"/>
    </location>
</feature>
<feature type="signal peptide" evidence="2">
    <location>
        <begin position="1"/>
        <end position="23"/>
    </location>
</feature>
<dbReference type="OrthoDB" id="2575953at2"/>
<keyword evidence="1" id="KW-0040">ANK repeat</keyword>
<dbReference type="SMART" id="SM00248">
    <property type="entry name" value="ANK"/>
    <property type="match status" value="10"/>
</dbReference>
<dbReference type="InterPro" id="IPR002110">
    <property type="entry name" value="Ankyrin_rpt"/>
</dbReference>
<feature type="repeat" description="ANK" evidence="1">
    <location>
        <begin position="270"/>
        <end position="303"/>
    </location>
</feature>
<dbReference type="PROSITE" id="PS50297">
    <property type="entry name" value="ANK_REP_REGION"/>
    <property type="match status" value="2"/>
</dbReference>
<dbReference type="SUPFAM" id="SSF48403">
    <property type="entry name" value="Ankyrin repeat"/>
    <property type="match status" value="2"/>
</dbReference>
<dbReference type="InterPro" id="IPR036770">
    <property type="entry name" value="Ankyrin_rpt-contain_sf"/>
</dbReference>
<feature type="repeat" description="ANK" evidence="1">
    <location>
        <begin position="168"/>
        <end position="201"/>
    </location>
</feature>
<dbReference type="EMBL" id="RBIQ01000009">
    <property type="protein sequence ID" value="RKR12127.1"/>
    <property type="molecule type" value="Genomic_DNA"/>
</dbReference>
<feature type="repeat" description="ANK" evidence="1">
    <location>
        <begin position="304"/>
        <end position="336"/>
    </location>
</feature>
<proteinExistence type="predicted"/>
<comment type="caution">
    <text evidence="3">The sequence shown here is derived from an EMBL/GenBank/DDBJ whole genome shotgun (WGS) entry which is preliminary data.</text>
</comment>
<feature type="chain" id="PRO_5019728380" evidence="2">
    <location>
        <begin position="24"/>
        <end position="501"/>
    </location>
</feature>
<evidence type="ECO:0000313" key="3">
    <source>
        <dbReference type="EMBL" id="RKR12127.1"/>
    </source>
</evidence>
<evidence type="ECO:0000256" key="1">
    <source>
        <dbReference type="PROSITE-ProRule" id="PRU00023"/>
    </source>
</evidence>
<dbReference type="PANTHER" id="PTHR44207:SF2">
    <property type="entry name" value="REPEAT PROTEIN, PUTATIVE-RELATED"/>
    <property type="match status" value="1"/>
</dbReference>
<sequence length="501" mass="54337">MKTNFKTFLLALVIGLLSFNVSAQRTKPKSSNIFLNADYWKKQPSITKIKASQKEGHSLTEANAGGFDATTFAIFGGNSVKTIDYLLSQGNDVNKRTHDSRTYIFWTASRGYLDVVKFLVNKGSKLDLVDSHGYGIISFTAAAGQTNTEVYDYLIASGGDVKKEKDHHGNNSLLVAASRAKDLKLVDYFISKGLDINSTDDHGNGIFNYAAQGGNIDILKQLVDRGVSIKKNKITKENAIFFASKGKASTLALFEYLEGLGLSANITTTEGVTPLHNLAGSTKDQEILDYFVAKGVNPNATNKEGETALLKAAARNKLPIVTYFTEKTQNINLADKNGKTALTAAIQSNSAGVVSYLIAKGANIEALDAKGNNVAAYLFNGRGKPRDFDAKVAALTKKGFDFKKLQGDDRSIWHLAVSKNNIGLLKKISAFGADINAKDKNGNSPLHYAAMKTENTDILKFLIANGADIKSTTEFGETALDLANENELLVKNKVNLQFLNY</sequence>
<dbReference type="AlphaFoldDB" id="A0A495E8K2"/>
<dbReference type="Gene3D" id="1.25.40.20">
    <property type="entry name" value="Ankyrin repeat-containing domain"/>
    <property type="match status" value="2"/>
</dbReference>
<keyword evidence="4" id="KW-1185">Reference proteome</keyword>
<dbReference type="Pfam" id="PF12796">
    <property type="entry name" value="Ank_2"/>
    <property type="match status" value="3"/>
</dbReference>
<gene>
    <name evidence="3" type="ORF">CLV91_2250</name>
</gene>
<dbReference type="PROSITE" id="PS50088">
    <property type="entry name" value="ANK_REPEAT"/>
    <property type="match status" value="7"/>
</dbReference>
<evidence type="ECO:0000313" key="4">
    <source>
        <dbReference type="Proteomes" id="UP000269412"/>
    </source>
</evidence>
<name>A0A495E8K2_9FLAO</name>
<feature type="repeat" description="ANK" evidence="1">
    <location>
        <begin position="441"/>
        <end position="474"/>
    </location>
</feature>
<feature type="repeat" description="ANK" evidence="1">
    <location>
        <begin position="408"/>
        <end position="440"/>
    </location>
</feature>